<feature type="compositionally biased region" description="Polar residues" evidence="1">
    <location>
        <begin position="266"/>
        <end position="280"/>
    </location>
</feature>
<proteinExistence type="predicted"/>
<reference evidence="3" key="1">
    <citation type="submission" date="2019-08" db="EMBL/GenBank/DDBJ databases">
        <authorList>
            <person name="Kucharzyk K."/>
            <person name="Murdoch R.W."/>
            <person name="Higgins S."/>
            <person name="Loffler F."/>
        </authorList>
    </citation>
    <scope>NUCLEOTIDE SEQUENCE</scope>
</reference>
<organism evidence="3">
    <name type="scientific">bioreactor metagenome</name>
    <dbReference type="NCBI Taxonomy" id="1076179"/>
    <lineage>
        <taxon>unclassified sequences</taxon>
        <taxon>metagenomes</taxon>
        <taxon>ecological metagenomes</taxon>
    </lineage>
</organism>
<feature type="transmembrane region" description="Helical" evidence="2">
    <location>
        <begin position="46"/>
        <end position="67"/>
    </location>
</feature>
<keyword evidence="2" id="KW-0472">Membrane</keyword>
<accession>A0A644V8Z6</accession>
<name>A0A644V8Z6_9ZZZZ</name>
<evidence type="ECO:0000313" key="3">
    <source>
        <dbReference type="EMBL" id="MPL87232.1"/>
    </source>
</evidence>
<keyword evidence="2" id="KW-0812">Transmembrane</keyword>
<dbReference type="AlphaFoldDB" id="A0A644V8Z6"/>
<gene>
    <name evidence="3" type="ORF">SDC9_33229</name>
</gene>
<keyword evidence="2" id="KW-1133">Transmembrane helix</keyword>
<protein>
    <submittedName>
        <fullName evidence="3">Uncharacterized protein</fullName>
    </submittedName>
</protein>
<comment type="caution">
    <text evidence="3">The sequence shown here is derived from an EMBL/GenBank/DDBJ whole genome shotgun (WGS) entry which is preliminary data.</text>
</comment>
<sequence>MFNKTNTIVTNKEEGDGSVKTGVFNQFVSPVSSGENKPKRDYVKSFLVALLIIIIFLAVAAFIYAGLLKKQVETKRQQLNFYDTTPQLAQLETNLSEMRNLSQRLKLVNAVYDGKIYLSSMMFPLIESLTESSVDSYVYFNNFGFRKSLENNTGSVNLSGVAINYPALYRQINNFRNSEYVYNLKMNNLALDDFGNVIFSISFDTDVSTSGYLKYINNAFPVDMTTGTTSSGPLFQRDPGAGQGSHNATNATTSTTTTAINATTTEPSVNPSSATTTINN</sequence>
<dbReference type="EMBL" id="VSSQ01000235">
    <property type="protein sequence ID" value="MPL87232.1"/>
    <property type="molecule type" value="Genomic_DNA"/>
</dbReference>
<feature type="region of interest" description="Disordered" evidence="1">
    <location>
        <begin position="230"/>
        <end position="280"/>
    </location>
</feature>
<feature type="compositionally biased region" description="Low complexity" evidence="1">
    <location>
        <begin position="247"/>
        <end position="265"/>
    </location>
</feature>
<evidence type="ECO:0000256" key="1">
    <source>
        <dbReference type="SAM" id="MobiDB-lite"/>
    </source>
</evidence>
<evidence type="ECO:0000256" key="2">
    <source>
        <dbReference type="SAM" id="Phobius"/>
    </source>
</evidence>